<dbReference type="Proteomes" id="UP001386955">
    <property type="component" value="Unassembled WGS sequence"/>
</dbReference>
<keyword evidence="2" id="KW-1185">Reference proteome</keyword>
<name>A0AAN9RYM7_PSOTE</name>
<sequence length="291" mass="32331">MLYVGVVQRYSVYVWGKIFFKFVGRRVRKYVSMDNAKMQQERLDVDKLLIRAKDWSLVNTVITVKINDELFPIQILEEIHSLLDVENDYMTVEDVTSKIDKLVTIVDCVLDLANQTNGGGEEQLVHLILIGLESYNGGAAESLRMDLDLVAHVGWNPIVIFSHEACGFVASGRVRLGSVCPGPHVSPCLDDGQHGSIVDQLGCEEHGSLVLTELSTKGLHGMLGPFSMGQKFQKEPLQNESVGHGKMKEFVYLEGHCEVVLIVKDTLRVFEGKDDLVEVPVGSMGCCLRVK</sequence>
<reference evidence="1 2" key="1">
    <citation type="submission" date="2024-01" db="EMBL/GenBank/DDBJ databases">
        <title>The genomes of 5 underutilized Papilionoideae crops provide insights into root nodulation and disease resistanc.</title>
        <authorList>
            <person name="Jiang F."/>
        </authorList>
    </citation>
    <scope>NUCLEOTIDE SEQUENCE [LARGE SCALE GENOMIC DNA]</scope>
    <source>
        <strain evidence="1">DUOXIRENSHENG_FW03</strain>
        <tissue evidence="1">Leaves</tissue>
    </source>
</reference>
<protein>
    <submittedName>
        <fullName evidence="1">Uncharacterized protein</fullName>
    </submittedName>
</protein>
<accession>A0AAN9RYM7</accession>
<dbReference type="EMBL" id="JAYMYS010000008">
    <property type="protein sequence ID" value="KAK7385716.1"/>
    <property type="molecule type" value="Genomic_DNA"/>
</dbReference>
<comment type="caution">
    <text evidence="1">The sequence shown here is derived from an EMBL/GenBank/DDBJ whole genome shotgun (WGS) entry which is preliminary data.</text>
</comment>
<evidence type="ECO:0000313" key="1">
    <source>
        <dbReference type="EMBL" id="KAK7385716.1"/>
    </source>
</evidence>
<dbReference type="AlphaFoldDB" id="A0AAN9RYM7"/>
<organism evidence="1 2">
    <name type="scientific">Psophocarpus tetragonolobus</name>
    <name type="common">Winged bean</name>
    <name type="synonym">Dolichos tetragonolobus</name>
    <dbReference type="NCBI Taxonomy" id="3891"/>
    <lineage>
        <taxon>Eukaryota</taxon>
        <taxon>Viridiplantae</taxon>
        <taxon>Streptophyta</taxon>
        <taxon>Embryophyta</taxon>
        <taxon>Tracheophyta</taxon>
        <taxon>Spermatophyta</taxon>
        <taxon>Magnoliopsida</taxon>
        <taxon>eudicotyledons</taxon>
        <taxon>Gunneridae</taxon>
        <taxon>Pentapetalae</taxon>
        <taxon>rosids</taxon>
        <taxon>fabids</taxon>
        <taxon>Fabales</taxon>
        <taxon>Fabaceae</taxon>
        <taxon>Papilionoideae</taxon>
        <taxon>50 kb inversion clade</taxon>
        <taxon>NPAAA clade</taxon>
        <taxon>indigoferoid/millettioid clade</taxon>
        <taxon>Phaseoleae</taxon>
        <taxon>Psophocarpus</taxon>
    </lineage>
</organism>
<evidence type="ECO:0000313" key="2">
    <source>
        <dbReference type="Proteomes" id="UP001386955"/>
    </source>
</evidence>
<proteinExistence type="predicted"/>
<gene>
    <name evidence="1" type="ORF">VNO78_31531</name>
</gene>